<dbReference type="EMBL" id="PNCJ01000010">
    <property type="protein sequence ID" value="TMP38280.1"/>
    <property type="molecule type" value="Genomic_DNA"/>
</dbReference>
<dbReference type="InterPro" id="IPR046897">
    <property type="entry name" value="ABC-3C_MC6"/>
</dbReference>
<dbReference type="Pfam" id="PF20293">
    <property type="entry name" value="MC6"/>
    <property type="match status" value="1"/>
</dbReference>
<comment type="caution">
    <text evidence="1">The sequence shown here is derived from an EMBL/GenBank/DDBJ whole genome shotgun (WGS) entry which is preliminary data.</text>
</comment>
<dbReference type="RefSeq" id="WP_138544242.1">
    <property type="nucleotide sequence ID" value="NZ_PNCJ01000010.1"/>
</dbReference>
<organism evidence="1 2">
    <name type="scientific">Pseudoalteromonas rubra</name>
    <dbReference type="NCBI Taxonomy" id="43658"/>
    <lineage>
        <taxon>Bacteria</taxon>
        <taxon>Pseudomonadati</taxon>
        <taxon>Pseudomonadota</taxon>
        <taxon>Gammaproteobacteria</taxon>
        <taxon>Alteromonadales</taxon>
        <taxon>Pseudoalteromonadaceae</taxon>
        <taxon>Pseudoalteromonas</taxon>
    </lineage>
</organism>
<reference evidence="1 2" key="1">
    <citation type="submission" date="2018-01" db="EMBL/GenBank/DDBJ databases">
        <authorList>
            <person name="Paulsen S."/>
            <person name="Gram L.K."/>
        </authorList>
    </citation>
    <scope>NUCLEOTIDE SEQUENCE [LARGE SCALE GENOMIC DNA]</scope>
    <source>
        <strain evidence="1 2">S2599</strain>
    </source>
</reference>
<dbReference type="Proteomes" id="UP000306719">
    <property type="component" value="Unassembled WGS sequence"/>
</dbReference>
<dbReference type="InterPro" id="IPR036388">
    <property type="entry name" value="WH-like_DNA-bd_sf"/>
</dbReference>
<sequence length="77" mass="8980">MILPTKLIKPEDSLYCISAFIVDVMQQSKRISFDDLLDEVNYVYPKKVEVEKIQLCLDFLFIIGKLELENETLKVVL</sequence>
<dbReference type="OrthoDB" id="1453672at2"/>
<proteinExistence type="predicted"/>
<gene>
    <name evidence="1" type="ORF">CWB98_07280</name>
</gene>
<reference evidence="2" key="2">
    <citation type="submission" date="2019-06" db="EMBL/GenBank/DDBJ databases">
        <title>Co-occurence of chitin degradation, pigmentation and bioactivity in marine Pseudoalteromonas.</title>
        <authorList>
            <person name="Sonnenschein E.C."/>
            <person name="Bech P.K."/>
        </authorList>
    </citation>
    <scope>NUCLEOTIDE SEQUENCE [LARGE SCALE GENOMIC DNA]</scope>
    <source>
        <strain evidence="2">S2599</strain>
    </source>
</reference>
<dbReference type="AlphaFoldDB" id="A0A5S3X1Z6"/>
<dbReference type="Gene3D" id="1.10.10.10">
    <property type="entry name" value="Winged helix-like DNA-binding domain superfamily/Winged helix DNA-binding domain"/>
    <property type="match status" value="1"/>
</dbReference>
<name>A0A5S3X1Z6_9GAMM</name>
<evidence type="ECO:0000313" key="1">
    <source>
        <dbReference type="EMBL" id="TMP38280.1"/>
    </source>
</evidence>
<accession>A0A5S3X1Z6</accession>
<evidence type="ECO:0000313" key="2">
    <source>
        <dbReference type="Proteomes" id="UP000306719"/>
    </source>
</evidence>
<protein>
    <submittedName>
        <fullName evidence="1">Uncharacterized protein</fullName>
    </submittedName>
</protein>